<name>A0AAN9C2U5_9CAEN</name>
<dbReference type="Gene3D" id="3.40.830.10">
    <property type="entry name" value="LigB-like"/>
    <property type="match status" value="1"/>
</dbReference>
<evidence type="ECO:0000313" key="2">
    <source>
        <dbReference type="Proteomes" id="UP001374579"/>
    </source>
</evidence>
<comment type="caution">
    <text evidence="1">The sequence shown here is derived from an EMBL/GenBank/DDBJ whole genome shotgun (WGS) entry which is preliminary data.</text>
</comment>
<dbReference type="EMBL" id="JBAMIC010000001">
    <property type="protein sequence ID" value="KAK7116391.1"/>
    <property type="molecule type" value="Genomic_DNA"/>
</dbReference>
<protein>
    <submittedName>
        <fullName evidence="1">Uncharacterized protein</fullName>
    </submittedName>
</protein>
<keyword evidence="2" id="KW-1185">Reference proteome</keyword>
<dbReference type="Proteomes" id="UP001374579">
    <property type="component" value="Unassembled WGS sequence"/>
</dbReference>
<reference evidence="1 2" key="1">
    <citation type="submission" date="2024-02" db="EMBL/GenBank/DDBJ databases">
        <title>Chromosome-scale genome assembly of the rough periwinkle Littorina saxatilis.</title>
        <authorList>
            <person name="De Jode A."/>
            <person name="Faria R."/>
            <person name="Formenti G."/>
            <person name="Sims Y."/>
            <person name="Smith T.P."/>
            <person name="Tracey A."/>
            <person name="Wood J.M.D."/>
            <person name="Zagrodzka Z.B."/>
            <person name="Johannesson K."/>
            <person name="Butlin R.K."/>
            <person name="Leder E.H."/>
        </authorList>
    </citation>
    <scope>NUCLEOTIDE SEQUENCE [LARGE SCALE GENOMIC DNA]</scope>
    <source>
        <strain evidence="1">Snail1</strain>
        <tissue evidence="1">Muscle</tissue>
    </source>
</reference>
<dbReference type="AlphaFoldDB" id="A0AAN9C2U5"/>
<sequence>MLDSASQRIVVIISADLAHTHQASGPYGYSNASEPFDLACGHWATTLDKSTLTVTAAGYADRALSCGFTGFVMLHGMLERAAQGTAEWLSTLLANYHPSYYGMMVASFVRQTFQVYRD</sequence>
<accession>A0AAN9C2U5</accession>
<gene>
    <name evidence="1" type="ORF">V1264_002079</name>
</gene>
<proteinExistence type="predicted"/>
<organism evidence="1 2">
    <name type="scientific">Littorina saxatilis</name>
    <dbReference type="NCBI Taxonomy" id="31220"/>
    <lineage>
        <taxon>Eukaryota</taxon>
        <taxon>Metazoa</taxon>
        <taxon>Spiralia</taxon>
        <taxon>Lophotrochozoa</taxon>
        <taxon>Mollusca</taxon>
        <taxon>Gastropoda</taxon>
        <taxon>Caenogastropoda</taxon>
        <taxon>Littorinimorpha</taxon>
        <taxon>Littorinoidea</taxon>
        <taxon>Littorinidae</taxon>
        <taxon>Littorina</taxon>
    </lineage>
</organism>
<evidence type="ECO:0000313" key="1">
    <source>
        <dbReference type="EMBL" id="KAK7116391.1"/>
    </source>
</evidence>